<organism evidence="1 4">
    <name type="scientific">Nitrosomonas ureae</name>
    <dbReference type="NCBI Taxonomy" id="44577"/>
    <lineage>
        <taxon>Bacteria</taxon>
        <taxon>Pseudomonadati</taxon>
        <taxon>Pseudomonadota</taxon>
        <taxon>Betaproteobacteria</taxon>
        <taxon>Nitrosomonadales</taxon>
        <taxon>Nitrosomonadaceae</taxon>
        <taxon>Nitrosomonas</taxon>
    </lineage>
</organism>
<dbReference type="PANTHER" id="PTHR36510:SF3">
    <property type="entry name" value="CONSERVED PROTEIN"/>
    <property type="match status" value="1"/>
</dbReference>
<reference evidence="3" key="2">
    <citation type="submission" date="2016-10" db="EMBL/GenBank/DDBJ databases">
        <authorList>
            <person name="Varghese N."/>
            <person name="Submissions S."/>
        </authorList>
    </citation>
    <scope>NUCLEOTIDE SEQUENCE [LARGE SCALE GENOMIC DNA]</scope>
    <source>
        <strain evidence="3">Nm10</strain>
    </source>
</reference>
<dbReference type="SUPFAM" id="SSF55931">
    <property type="entry name" value="Glutamine synthetase/guanido kinase"/>
    <property type="match status" value="1"/>
</dbReference>
<name>A0A0S3ALN8_9PROT</name>
<dbReference type="PIRSF" id="PIRSF012666">
    <property type="entry name" value="UCP012666"/>
    <property type="match status" value="1"/>
</dbReference>
<dbReference type="InterPro" id="IPR006336">
    <property type="entry name" value="GCS2"/>
</dbReference>
<dbReference type="InterPro" id="IPR014746">
    <property type="entry name" value="Gln_synth/guanido_kin_cat_dom"/>
</dbReference>
<dbReference type="Proteomes" id="UP000182882">
    <property type="component" value="Unassembled WGS sequence"/>
</dbReference>
<dbReference type="EMBL" id="FNLN01000010">
    <property type="protein sequence ID" value="SDT91325.1"/>
    <property type="molecule type" value="Genomic_DNA"/>
</dbReference>
<dbReference type="RefSeq" id="WP_062559657.1">
    <property type="nucleotide sequence ID" value="NZ_CP013341.1"/>
</dbReference>
<dbReference type="EMBL" id="QAOL01000032">
    <property type="protein sequence ID" value="PTQ81385.1"/>
    <property type="molecule type" value="Genomic_DNA"/>
</dbReference>
<evidence type="ECO:0008006" key="5">
    <source>
        <dbReference type="Google" id="ProtNLM"/>
    </source>
</evidence>
<keyword evidence="3" id="KW-1185">Reference proteome</keyword>
<dbReference type="Gene3D" id="3.30.590.20">
    <property type="match status" value="1"/>
</dbReference>
<dbReference type="InterPro" id="IPR050141">
    <property type="entry name" value="GCL_type2/YbdK_subfam"/>
</dbReference>
<reference evidence="2" key="1">
    <citation type="submission" date="2016-10" db="EMBL/GenBank/DDBJ databases">
        <authorList>
            <person name="de Groot N.N."/>
        </authorList>
    </citation>
    <scope>NUCLEOTIDE SEQUENCE [LARGE SCALE GENOMIC DNA]</scope>
    <source>
        <strain evidence="2">Nm10</strain>
    </source>
</reference>
<protein>
    <recommendedName>
        <fullName evidence="5">Gamma-glutamyl:cysteine ligase YbdK, ATP-grasp superfamily</fullName>
    </recommendedName>
</protein>
<gene>
    <name evidence="1" type="ORF">C8R28_103225</name>
    <name evidence="2" type="ORF">SAMN05216406_11026</name>
</gene>
<accession>A0A0S3ALN8</accession>
<dbReference type="Pfam" id="PF04107">
    <property type="entry name" value="GCS2"/>
    <property type="match status" value="1"/>
</dbReference>
<dbReference type="InterPro" id="IPR016602">
    <property type="entry name" value="UCP012666"/>
</dbReference>
<dbReference type="AlphaFoldDB" id="A0A0S3ALN8"/>
<proteinExistence type="predicted"/>
<evidence type="ECO:0000313" key="4">
    <source>
        <dbReference type="Proteomes" id="UP000244110"/>
    </source>
</evidence>
<reference evidence="1 4" key="3">
    <citation type="submission" date="2018-04" db="EMBL/GenBank/DDBJ databases">
        <title>Active sludge and wastewater microbial communities from Klosterneuburg, Austria.</title>
        <authorList>
            <person name="Wagner M."/>
        </authorList>
    </citation>
    <scope>NUCLEOTIDE SEQUENCE [LARGE SCALE GENOMIC DNA]</scope>
    <source>
        <strain evidence="1 4">Nm4</strain>
    </source>
</reference>
<dbReference type="GO" id="GO:0016879">
    <property type="term" value="F:ligase activity, forming carbon-nitrogen bonds"/>
    <property type="evidence" value="ECO:0007669"/>
    <property type="project" value="TreeGrafter"/>
</dbReference>
<dbReference type="PANTHER" id="PTHR36510">
    <property type="entry name" value="GLUTAMATE--CYSTEINE LIGASE 2-RELATED"/>
    <property type="match status" value="1"/>
</dbReference>
<evidence type="ECO:0000313" key="3">
    <source>
        <dbReference type="Proteomes" id="UP000182882"/>
    </source>
</evidence>
<evidence type="ECO:0000313" key="2">
    <source>
        <dbReference type="EMBL" id="SDT91325.1"/>
    </source>
</evidence>
<sequence>MGQEINQTQFNEQAFKEYNRRLLNEAELLQTQLTKRCFSDIGEICGYELEFWLIDHNYFPSPINQAFLTRLNNPLVVPELSCFNAELNGVPLPLRGDVLTAISKELSQNWLQCQEAAHGMDSVLMMIGILPTVRQKDLCLSNMSDLKRYRALNEQVVTQRVGRPLRIRIQGRENLDINHPDVMMEAAATSFQIHLQSAQRDAVRYFNASIIAAGPLLAAAGNSPFLFDTDLWDETRVPLFEQSVEIVDEANLENHRVSFGQGYARESLFECFAHNIATHPVLLPMLMDTPPQQFEHLRLHNGTIWRWIRPLIGFDHDGTPHLRIEQRVLPSGPTIVDMMANATLYFGLVRFLAGLDDAPESRLSFDQARNNFYAAAREGLRAQMVWWNDSVTDAKTLFMEEILPMARQGLKDLKIDKADIDHYLGVIEMRVQSGQTGAVWQRAYREKHQADNLQLVAAYLEKQRSGAPVYEWEI</sequence>
<dbReference type="KEGG" id="nur:ATY38_12870"/>
<dbReference type="Proteomes" id="UP000244110">
    <property type="component" value="Unassembled WGS sequence"/>
</dbReference>
<evidence type="ECO:0000313" key="1">
    <source>
        <dbReference type="EMBL" id="PTQ81385.1"/>
    </source>
</evidence>